<accession>A0A8H7CMN8</accession>
<dbReference type="EMBL" id="JACAZH010000027">
    <property type="protein sequence ID" value="KAF7341651.1"/>
    <property type="molecule type" value="Genomic_DNA"/>
</dbReference>
<dbReference type="AlphaFoldDB" id="A0A8H7CMN8"/>
<dbReference type="Gene3D" id="2.60.120.260">
    <property type="entry name" value="Galactose-binding domain-like"/>
    <property type="match status" value="2"/>
</dbReference>
<protein>
    <submittedName>
        <fullName evidence="2">Uncharacterized protein</fullName>
    </submittedName>
</protein>
<name>A0A8H7CMN8_9AGAR</name>
<sequence>MRYKSYPPLGAYWYGLFLPFPSFLFPLWSSRGMTANVAIVDESDSLVTYVGTWVTGGVPVEFKETTKVSPVQGSTASFTFEGTSIGVYATVAAVNPPDATVVFVVDNSISGTYTPPGNMTSDIHHQELWTSPTLADGTHTLVITQTQAQQAGVIFFDYFLLNTSSTAVKAYFVDDTDERIQYSAGWNQFASEADFGHSLHGSSAAGDSFSFQFEGKSISMWGAITNGSSDHAMNASMTIDGSPAVFFVPPIQTGAVTSNNLMFDSGELSNGTHTLVVTAENNYTVWLDYFLVAPATATTSSPAFSASGSTSHSHSSLNIAPIVGAAVGGTVEDFESQNTLLRLPVANSVYVESFLHPSARERLGYTPLRIVFQGFSVRSATESRANTPAETAHCCNTAATTIVNITEETAHCFDIEGPTCSSPRSLSTPRRSTSAIFRVGLVVREGKENGKRASVWHGTRWWKNLPHYAHPASSASLSMERKVYGMGGWMYAYEDIYWFPGQ</sequence>
<reference evidence="2" key="1">
    <citation type="submission" date="2020-05" db="EMBL/GenBank/DDBJ databases">
        <title>Mycena genomes resolve the evolution of fungal bioluminescence.</title>
        <authorList>
            <person name="Tsai I.J."/>
        </authorList>
    </citation>
    <scope>NUCLEOTIDE SEQUENCE</scope>
    <source>
        <strain evidence="2">160909Yilan</strain>
    </source>
</reference>
<dbReference type="Proteomes" id="UP000623467">
    <property type="component" value="Unassembled WGS sequence"/>
</dbReference>
<keyword evidence="1" id="KW-0472">Membrane</keyword>
<gene>
    <name evidence="2" type="ORF">MSAN_02063100</name>
</gene>
<evidence type="ECO:0000313" key="2">
    <source>
        <dbReference type="EMBL" id="KAF7341651.1"/>
    </source>
</evidence>
<evidence type="ECO:0000313" key="3">
    <source>
        <dbReference type="Proteomes" id="UP000623467"/>
    </source>
</evidence>
<feature type="transmembrane region" description="Helical" evidence="1">
    <location>
        <begin position="12"/>
        <end position="29"/>
    </location>
</feature>
<keyword evidence="1" id="KW-0812">Transmembrane</keyword>
<comment type="caution">
    <text evidence="2">The sequence shown here is derived from an EMBL/GenBank/DDBJ whole genome shotgun (WGS) entry which is preliminary data.</text>
</comment>
<evidence type="ECO:0000256" key="1">
    <source>
        <dbReference type="SAM" id="Phobius"/>
    </source>
</evidence>
<proteinExistence type="predicted"/>
<keyword evidence="1" id="KW-1133">Transmembrane helix</keyword>
<organism evidence="2 3">
    <name type="scientific">Mycena sanguinolenta</name>
    <dbReference type="NCBI Taxonomy" id="230812"/>
    <lineage>
        <taxon>Eukaryota</taxon>
        <taxon>Fungi</taxon>
        <taxon>Dikarya</taxon>
        <taxon>Basidiomycota</taxon>
        <taxon>Agaricomycotina</taxon>
        <taxon>Agaricomycetes</taxon>
        <taxon>Agaricomycetidae</taxon>
        <taxon>Agaricales</taxon>
        <taxon>Marasmiineae</taxon>
        <taxon>Mycenaceae</taxon>
        <taxon>Mycena</taxon>
    </lineage>
</organism>
<dbReference type="OrthoDB" id="3265734at2759"/>
<keyword evidence="3" id="KW-1185">Reference proteome</keyword>